<reference evidence="1 2" key="1">
    <citation type="submission" date="2024-01" db="EMBL/GenBank/DDBJ databases">
        <title>Genome assemblies of Stephania.</title>
        <authorList>
            <person name="Yang L."/>
        </authorList>
    </citation>
    <scope>NUCLEOTIDE SEQUENCE [LARGE SCALE GENOMIC DNA]</scope>
    <source>
        <strain evidence="1">QJT</strain>
        <tissue evidence="1">Leaf</tissue>
    </source>
</reference>
<dbReference type="PANTHER" id="PTHR12706">
    <property type="entry name" value="STRAWBERRY NOTCH-RELATED"/>
    <property type="match status" value="1"/>
</dbReference>
<comment type="caution">
    <text evidence="1">The sequence shown here is derived from an EMBL/GenBank/DDBJ whole genome shotgun (WGS) entry which is preliminary data.</text>
</comment>
<sequence>MEDSRRMRCREGCRRMGYVCRTLSYEGVEFEVVEAPLDVEMLDMYKKAAEFWAELRVELLAASACLSEDKPNSSQLWRLYWASHQREARTEEAVTKYGLELDDFVSGPRELLLKFVEENYPLPPKPDSLPGKRRR</sequence>
<accession>A0AAP0JPR0</accession>
<dbReference type="Proteomes" id="UP001417504">
    <property type="component" value="Unassembled WGS sequence"/>
</dbReference>
<dbReference type="PANTHER" id="PTHR12706:SF13">
    <property type="entry name" value="PROTEIN FORGETTER 1"/>
    <property type="match status" value="1"/>
</dbReference>
<dbReference type="GO" id="GO:0042393">
    <property type="term" value="F:histone binding"/>
    <property type="evidence" value="ECO:0007669"/>
    <property type="project" value="TreeGrafter"/>
</dbReference>
<dbReference type="AlphaFoldDB" id="A0AAP0JPR0"/>
<keyword evidence="2" id="KW-1185">Reference proteome</keyword>
<name>A0AAP0JPR0_9MAGN</name>
<organism evidence="1 2">
    <name type="scientific">Stephania japonica</name>
    <dbReference type="NCBI Taxonomy" id="461633"/>
    <lineage>
        <taxon>Eukaryota</taxon>
        <taxon>Viridiplantae</taxon>
        <taxon>Streptophyta</taxon>
        <taxon>Embryophyta</taxon>
        <taxon>Tracheophyta</taxon>
        <taxon>Spermatophyta</taxon>
        <taxon>Magnoliopsida</taxon>
        <taxon>Ranunculales</taxon>
        <taxon>Menispermaceae</taxon>
        <taxon>Menispermoideae</taxon>
        <taxon>Cissampelideae</taxon>
        <taxon>Stephania</taxon>
    </lineage>
</organism>
<dbReference type="EMBL" id="JBBNAE010000003">
    <property type="protein sequence ID" value="KAK9137540.1"/>
    <property type="molecule type" value="Genomic_DNA"/>
</dbReference>
<dbReference type="GO" id="GO:0031490">
    <property type="term" value="F:chromatin DNA binding"/>
    <property type="evidence" value="ECO:0007669"/>
    <property type="project" value="TreeGrafter"/>
</dbReference>
<proteinExistence type="predicted"/>
<gene>
    <name evidence="1" type="ORF">Sjap_008134</name>
</gene>
<dbReference type="InterPro" id="IPR026741">
    <property type="entry name" value="SNO"/>
</dbReference>
<evidence type="ECO:0000313" key="1">
    <source>
        <dbReference type="EMBL" id="KAK9137540.1"/>
    </source>
</evidence>
<dbReference type="GO" id="GO:0005634">
    <property type="term" value="C:nucleus"/>
    <property type="evidence" value="ECO:0007669"/>
    <property type="project" value="TreeGrafter"/>
</dbReference>
<dbReference type="GO" id="GO:0006355">
    <property type="term" value="P:regulation of DNA-templated transcription"/>
    <property type="evidence" value="ECO:0007669"/>
    <property type="project" value="InterPro"/>
</dbReference>
<evidence type="ECO:0000313" key="2">
    <source>
        <dbReference type="Proteomes" id="UP001417504"/>
    </source>
</evidence>
<protein>
    <submittedName>
        <fullName evidence="1">Uncharacterized protein</fullName>
    </submittedName>
</protein>